<evidence type="ECO:0000313" key="3">
    <source>
        <dbReference type="Proteomes" id="UP000183385"/>
    </source>
</evidence>
<feature type="transmembrane region" description="Helical" evidence="1">
    <location>
        <begin position="88"/>
        <end position="107"/>
    </location>
</feature>
<dbReference type="Proteomes" id="UP000183385">
    <property type="component" value="Unassembled WGS sequence"/>
</dbReference>
<keyword evidence="1" id="KW-0812">Transmembrane</keyword>
<reference evidence="2 3" key="1">
    <citation type="submission" date="2016-10" db="EMBL/GenBank/DDBJ databases">
        <authorList>
            <person name="Varghese N."/>
            <person name="Submissions S."/>
        </authorList>
    </citation>
    <scope>NUCLEOTIDE SEQUENCE [LARGE SCALE GENOMIC DNA]</scope>
    <source>
        <strain evidence="2 3">LMG 18378</strain>
    </source>
</reference>
<sequence>MKTQENPMTPHRWFPSRRHDSVAELQTLVDELTALLDGGRELAAKDIPAFKARLRHLTDDCQAIGDRLAYQGRRALRRGGDYASEHPWQVALILAATCGALAAVCLVSRRR</sequence>
<comment type="caution">
    <text evidence="2">The sequence shown here is derived from an EMBL/GenBank/DDBJ whole genome shotgun (WGS) entry which is preliminary data.</text>
</comment>
<dbReference type="AlphaFoldDB" id="A0AAQ1HLQ4"/>
<evidence type="ECO:0000256" key="1">
    <source>
        <dbReference type="SAM" id="Phobius"/>
    </source>
</evidence>
<gene>
    <name evidence="2" type="ORF">SAMN05216577_10720</name>
</gene>
<protein>
    <submittedName>
        <fullName evidence="2">Membrane-anchored ribosome-binding protein, inhibits growth in stationary phase, ElaB/YqjD/DUF883 family</fullName>
    </submittedName>
</protein>
<keyword evidence="1" id="KW-1133">Transmembrane helix</keyword>
<keyword evidence="1" id="KW-0472">Membrane</keyword>
<keyword evidence="3" id="KW-1185">Reference proteome</keyword>
<dbReference type="EMBL" id="FOLS01000007">
    <property type="protein sequence ID" value="SFC54374.1"/>
    <property type="molecule type" value="Genomic_DNA"/>
</dbReference>
<proteinExistence type="predicted"/>
<name>A0AAQ1HLQ4_9PSED</name>
<organism evidence="2 3">
    <name type="scientific">Pseudomonas citronellolis</name>
    <dbReference type="NCBI Taxonomy" id="53408"/>
    <lineage>
        <taxon>Bacteria</taxon>
        <taxon>Pseudomonadati</taxon>
        <taxon>Pseudomonadota</taxon>
        <taxon>Gammaproteobacteria</taxon>
        <taxon>Pseudomonadales</taxon>
        <taxon>Pseudomonadaceae</taxon>
        <taxon>Pseudomonas</taxon>
    </lineage>
</organism>
<evidence type="ECO:0000313" key="2">
    <source>
        <dbReference type="EMBL" id="SFC54374.1"/>
    </source>
</evidence>
<accession>A0AAQ1HLQ4</accession>